<evidence type="ECO:0000313" key="1">
    <source>
        <dbReference type="EMBL" id="HJE23451.1"/>
    </source>
</evidence>
<dbReference type="AlphaFoldDB" id="A0A921JE69"/>
<protein>
    <recommendedName>
        <fullName evidence="3">HEXXH motif domain-containing protein</fullName>
    </recommendedName>
</protein>
<proteinExistence type="predicted"/>
<sequence>MTDFRFEPVSERAVRIDGAIRHSLADSCAAVLGEAARARVPISGDRHAWRAQVLAGPVPARLWALYHALVQAVLALDGPAVSAAASALLGALPAPPPAPGRVVGLGPDRLGTDVTLYRAVIDSDPTRPLDLQSPPAEEVDRLTRLVAEARGLMQAASPALADECDRLGHEIVLATNARGSFGGAATVFLWGAVMLNPSRIPDRITMVEALAHECAHALLFGLTLGADLTTNGPEARFASPLRADPRPIEGIVHATYVLARMNYALEQLLATPLLTREERRLATEKLARNRSNYAAGLGVVDAHARFTPEGAAIFSACRAAMALPSLAALG</sequence>
<name>A0A921JE69_9HYPH</name>
<reference evidence="1" key="1">
    <citation type="journal article" date="2021" name="PeerJ">
        <title>Extensive microbial diversity within the chicken gut microbiome revealed by metagenomics and culture.</title>
        <authorList>
            <person name="Gilroy R."/>
            <person name="Ravi A."/>
            <person name="Getino M."/>
            <person name="Pursley I."/>
            <person name="Horton D.L."/>
            <person name="Alikhan N.F."/>
            <person name="Baker D."/>
            <person name="Gharbi K."/>
            <person name="Hall N."/>
            <person name="Watson M."/>
            <person name="Adriaenssens E.M."/>
            <person name="Foster-Nyarko E."/>
            <person name="Jarju S."/>
            <person name="Secka A."/>
            <person name="Antonio M."/>
            <person name="Oren A."/>
            <person name="Chaudhuri R.R."/>
            <person name="La Ragione R."/>
            <person name="Hildebrand F."/>
            <person name="Pallen M.J."/>
        </authorList>
    </citation>
    <scope>NUCLEOTIDE SEQUENCE</scope>
    <source>
        <strain evidence="1">316</strain>
    </source>
</reference>
<dbReference type="EMBL" id="DYYG01000022">
    <property type="protein sequence ID" value="HJE23451.1"/>
    <property type="molecule type" value="Genomic_DNA"/>
</dbReference>
<gene>
    <name evidence="1" type="ORF">K8W01_07300</name>
</gene>
<organism evidence="1 2">
    <name type="scientific">Methylorubrum populi</name>
    <dbReference type="NCBI Taxonomy" id="223967"/>
    <lineage>
        <taxon>Bacteria</taxon>
        <taxon>Pseudomonadati</taxon>
        <taxon>Pseudomonadota</taxon>
        <taxon>Alphaproteobacteria</taxon>
        <taxon>Hyphomicrobiales</taxon>
        <taxon>Methylobacteriaceae</taxon>
        <taxon>Methylorubrum</taxon>
    </lineage>
</organism>
<evidence type="ECO:0008006" key="3">
    <source>
        <dbReference type="Google" id="ProtNLM"/>
    </source>
</evidence>
<dbReference type="Proteomes" id="UP000742631">
    <property type="component" value="Unassembled WGS sequence"/>
</dbReference>
<dbReference type="NCBIfam" id="TIGR04267">
    <property type="entry name" value="mod_HExxH"/>
    <property type="match status" value="1"/>
</dbReference>
<comment type="caution">
    <text evidence="1">The sequence shown here is derived from an EMBL/GenBank/DDBJ whole genome shotgun (WGS) entry which is preliminary data.</text>
</comment>
<dbReference type="InterPro" id="IPR026337">
    <property type="entry name" value="AKG_HExxH"/>
</dbReference>
<reference evidence="1" key="2">
    <citation type="submission" date="2021-09" db="EMBL/GenBank/DDBJ databases">
        <authorList>
            <person name="Gilroy R."/>
        </authorList>
    </citation>
    <scope>NUCLEOTIDE SEQUENCE</scope>
    <source>
        <strain evidence="1">316</strain>
    </source>
</reference>
<accession>A0A921JE69</accession>
<evidence type="ECO:0000313" key="2">
    <source>
        <dbReference type="Proteomes" id="UP000742631"/>
    </source>
</evidence>